<protein>
    <submittedName>
        <fullName evidence="2">Uncharacterized protein</fullName>
    </submittedName>
</protein>
<reference evidence="2" key="2">
    <citation type="submission" date="2023-04" db="EMBL/GenBank/DDBJ databases">
        <authorList>
            <person name="Bruccoleri R.E."/>
            <person name="Oakeley E.J."/>
            <person name="Faust A.-M."/>
            <person name="Dessus-Babus S."/>
            <person name="Altorfer M."/>
            <person name="Burckhardt D."/>
            <person name="Oertli M."/>
            <person name="Naumann U."/>
            <person name="Petersen F."/>
            <person name="Wong J."/>
        </authorList>
    </citation>
    <scope>NUCLEOTIDE SEQUENCE</scope>
    <source>
        <strain evidence="2">GSM-AAB239-AS_SAM_17_03QT</strain>
        <tissue evidence="2">Leaf</tissue>
    </source>
</reference>
<reference evidence="2" key="1">
    <citation type="journal article" date="2023" name="GigaByte">
        <title>Genome assembly of the bearded iris, Iris pallida Lam.</title>
        <authorList>
            <person name="Bruccoleri R.E."/>
            <person name="Oakeley E.J."/>
            <person name="Faust A.M.E."/>
            <person name="Altorfer M."/>
            <person name="Dessus-Babus S."/>
            <person name="Burckhardt D."/>
            <person name="Oertli M."/>
            <person name="Naumann U."/>
            <person name="Petersen F."/>
            <person name="Wong J."/>
        </authorList>
    </citation>
    <scope>NUCLEOTIDE SEQUENCE</scope>
    <source>
        <strain evidence="2">GSM-AAB239-AS_SAM_17_03QT</strain>
    </source>
</reference>
<dbReference type="Proteomes" id="UP001140949">
    <property type="component" value="Unassembled WGS sequence"/>
</dbReference>
<comment type="caution">
    <text evidence="2">The sequence shown here is derived from an EMBL/GenBank/DDBJ whole genome shotgun (WGS) entry which is preliminary data.</text>
</comment>
<dbReference type="AlphaFoldDB" id="A0AAX6HC87"/>
<evidence type="ECO:0000256" key="1">
    <source>
        <dbReference type="SAM" id="Phobius"/>
    </source>
</evidence>
<dbReference type="EMBL" id="JANAVB010010999">
    <property type="protein sequence ID" value="KAJ6838005.1"/>
    <property type="molecule type" value="Genomic_DNA"/>
</dbReference>
<feature type="transmembrane region" description="Helical" evidence="1">
    <location>
        <begin position="20"/>
        <end position="42"/>
    </location>
</feature>
<evidence type="ECO:0000313" key="3">
    <source>
        <dbReference type="Proteomes" id="UP001140949"/>
    </source>
</evidence>
<gene>
    <name evidence="2" type="ORF">M6B38_322190</name>
</gene>
<keyword evidence="3" id="KW-1185">Reference proteome</keyword>
<keyword evidence="1" id="KW-1133">Transmembrane helix</keyword>
<proteinExistence type="predicted"/>
<sequence>MPQIVRWHMQFPSLFSSKALPLILVSIFLSLLTICVTIKLSFTLLRIRSPMNIPNILRLCHFHGTRSSFVSPSLSQLVEMLIRSLSQPIYSLSFQVGRAWLDIRSCLGACCRV</sequence>
<name>A0AAX6HC87_IRIPA</name>
<organism evidence="2 3">
    <name type="scientific">Iris pallida</name>
    <name type="common">Sweet iris</name>
    <dbReference type="NCBI Taxonomy" id="29817"/>
    <lineage>
        <taxon>Eukaryota</taxon>
        <taxon>Viridiplantae</taxon>
        <taxon>Streptophyta</taxon>
        <taxon>Embryophyta</taxon>
        <taxon>Tracheophyta</taxon>
        <taxon>Spermatophyta</taxon>
        <taxon>Magnoliopsida</taxon>
        <taxon>Liliopsida</taxon>
        <taxon>Asparagales</taxon>
        <taxon>Iridaceae</taxon>
        <taxon>Iridoideae</taxon>
        <taxon>Irideae</taxon>
        <taxon>Iris</taxon>
    </lineage>
</organism>
<accession>A0AAX6HC87</accession>
<keyword evidence="1" id="KW-0472">Membrane</keyword>
<evidence type="ECO:0000313" key="2">
    <source>
        <dbReference type="EMBL" id="KAJ6838005.1"/>
    </source>
</evidence>
<keyword evidence="1" id="KW-0812">Transmembrane</keyword>